<keyword evidence="4 11" id="KW-0479">Metal-binding</keyword>
<dbReference type="InterPro" id="IPR034768">
    <property type="entry name" value="4FE4S_WBL"/>
</dbReference>
<dbReference type="Pfam" id="PF02467">
    <property type="entry name" value="Whib"/>
    <property type="match status" value="1"/>
</dbReference>
<evidence type="ECO:0000256" key="3">
    <source>
        <dbReference type="ARBA" id="ARBA00022485"/>
    </source>
</evidence>
<gene>
    <name evidence="11" type="primary">whiB</name>
    <name evidence="14" type="ORF">PV399_46090</name>
    <name evidence="15" type="ORF">PV666_26000</name>
</gene>
<dbReference type="EMBL" id="JARAWP010000015">
    <property type="protein sequence ID" value="MDX3021319.1"/>
    <property type="molecule type" value="Genomic_DNA"/>
</dbReference>
<dbReference type="GO" id="GO:0005737">
    <property type="term" value="C:cytoplasm"/>
    <property type="evidence" value="ECO:0007669"/>
    <property type="project" value="UniProtKB-SubCell"/>
</dbReference>
<keyword evidence="5 11" id="KW-0408">Iron</keyword>
<comment type="PTM">
    <text evidence="11">The Fe-S cluster can be nitrosylated by nitric oxide (NO).</text>
</comment>
<proteinExistence type="inferred from homology"/>
<dbReference type="GO" id="GO:0051539">
    <property type="term" value="F:4 iron, 4 sulfur cluster binding"/>
    <property type="evidence" value="ECO:0007669"/>
    <property type="project" value="UniProtKB-UniRule"/>
</dbReference>
<dbReference type="GeneID" id="69810914"/>
<keyword evidence="9 11" id="KW-1015">Disulfide bond</keyword>
<feature type="binding site" evidence="11">
    <location>
        <position position="51"/>
    </location>
    <ligand>
        <name>[4Fe-4S] cluster</name>
        <dbReference type="ChEBI" id="CHEBI:49883"/>
    </ligand>
</feature>
<feature type="region of interest" description="Disordered" evidence="12">
    <location>
        <begin position="156"/>
        <end position="176"/>
    </location>
</feature>
<evidence type="ECO:0000256" key="9">
    <source>
        <dbReference type="ARBA" id="ARBA00023157"/>
    </source>
</evidence>
<accession>A0AAP6BLP0</accession>
<evidence type="ECO:0000256" key="8">
    <source>
        <dbReference type="ARBA" id="ARBA00023125"/>
    </source>
</evidence>
<evidence type="ECO:0000259" key="13">
    <source>
        <dbReference type="PROSITE" id="PS51674"/>
    </source>
</evidence>
<evidence type="ECO:0000256" key="1">
    <source>
        <dbReference type="ARBA" id="ARBA00004496"/>
    </source>
</evidence>
<dbReference type="GO" id="GO:0045892">
    <property type="term" value="P:negative regulation of DNA-templated transcription"/>
    <property type="evidence" value="ECO:0007669"/>
    <property type="project" value="TreeGrafter"/>
</dbReference>
<organism evidence="14 17">
    <name type="scientific">Streptomyces acidiscabies</name>
    <dbReference type="NCBI Taxonomy" id="42234"/>
    <lineage>
        <taxon>Bacteria</taxon>
        <taxon>Bacillati</taxon>
        <taxon>Actinomycetota</taxon>
        <taxon>Actinomycetes</taxon>
        <taxon>Kitasatosporales</taxon>
        <taxon>Streptomycetaceae</taxon>
        <taxon>Streptomyces</taxon>
    </lineage>
</organism>
<dbReference type="AlphaFoldDB" id="A0AAP6BLP0"/>
<evidence type="ECO:0000256" key="6">
    <source>
        <dbReference type="ARBA" id="ARBA00023014"/>
    </source>
</evidence>
<evidence type="ECO:0000256" key="11">
    <source>
        <dbReference type="HAMAP-Rule" id="MF_01479"/>
    </source>
</evidence>
<comment type="similarity">
    <text evidence="2 11">Belongs to the WhiB family.</text>
</comment>
<evidence type="ECO:0000313" key="15">
    <source>
        <dbReference type="EMBL" id="MDX3021319.1"/>
    </source>
</evidence>
<evidence type="ECO:0000256" key="7">
    <source>
        <dbReference type="ARBA" id="ARBA00023015"/>
    </source>
</evidence>
<comment type="subcellular location">
    <subcellularLocation>
        <location evidence="1 11">Cytoplasm</location>
    </subcellularLocation>
</comment>
<keyword evidence="7 11" id="KW-0805">Transcription regulation</keyword>
<dbReference type="GO" id="GO:0045454">
    <property type="term" value="P:cell redox homeostasis"/>
    <property type="evidence" value="ECO:0007669"/>
    <property type="project" value="TreeGrafter"/>
</dbReference>
<comment type="cofactor">
    <cofactor evidence="11">
        <name>[4Fe-4S] cluster</name>
        <dbReference type="ChEBI" id="CHEBI:49883"/>
    </cofactor>
    <text evidence="11">Binds 1 [4Fe-4S] cluster per subunit. Following nitrosylation of the [4Fe-4S] cluster binds 1 [4Fe-8(NO)] cluster per subunit.</text>
</comment>
<dbReference type="GO" id="GO:0003677">
    <property type="term" value="F:DNA binding"/>
    <property type="evidence" value="ECO:0007669"/>
    <property type="project" value="UniProtKB-UniRule"/>
</dbReference>
<protein>
    <recommendedName>
        <fullName evidence="11">Transcriptional regulator WhiB</fullName>
    </recommendedName>
</protein>
<evidence type="ECO:0000256" key="10">
    <source>
        <dbReference type="ARBA" id="ARBA00023163"/>
    </source>
</evidence>
<keyword evidence="6 11" id="KW-0411">Iron-sulfur</keyword>
<evidence type="ECO:0000256" key="2">
    <source>
        <dbReference type="ARBA" id="ARBA00006597"/>
    </source>
</evidence>
<feature type="binding site" evidence="11">
    <location>
        <position position="54"/>
    </location>
    <ligand>
        <name>[4Fe-4S] cluster</name>
        <dbReference type="ChEBI" id="CHEBI:49883"/>
    </ligand>
</feature>
<evidence type="ECO:0000313" key="17">
    <source>
        <dbReference type="Proteomes" id="UP001282288"/>
    </source>
</evidence>
<dbReference type="GO" id="GO:0035731">
    <property type="term" value="F:dinitrosyl-iron complex binding"/>
    <property type="evidence" value="ECO:0007669"/>
    <property type="project" value="UniProtKB-UniRule"/>
</dbReference>
<keyword evidence="11" id="KW-0963">Cytoplasm</keyword>
<feature type="binding site" evidence="11">
    <location>
        <position position="60"/>
    </location>
    <ligand>
        <name>[4Fe-4S] cluster</name>
        <dbReference type="ChEBI" id="CHEBI:49883"/>
    </ligand>
</feature>
<reference evidence="14 16" key="1">
    <citation type="journal article" date="2023" name="Microb. Genom.">
        <title>Mesoterricola silvestris gen. nov., sp. nov., Mesoterricola sediminis sp. nov., Geothrix oryzae sp. nov., Geothrix edaphica sp. nov., Geothrix rubra sp. nov., and Geothrix limicola sp. nov., six novel members of Acidobacteriota isolated from soils.</title>
        <authorList>
            <person name="Weisberg A.J."/>
            <person name="Pearce E."/>
            <person name="Kramer C.G."/>
            <person name="Chang J.H."/>
            <person name="Clarke C.R."/>
        </authorList>
    </citation>
    <scope>NUCLEOTIDE SEQUENCE</scope>
    <source>
        <strain evidence="15 16">NB05-1H</strain>
        <strain evidence="14">NRRL_B-16521</strain>
    </source>
</reference>
<dbReference type="EMBL" id="JARAWC010000078">
    <property type="protein sequence ID" value="MDX2967018.1"/>
    <property type="molecule type" value="Genomic_DNA"/>
</dbReference>
<name>A0AAP6BLP0_9ACTN</name>
<dbReference type="RefSeq" id="WP_010349960.1">
    <property type="nucleotide sequence ID" value="NZ_BCMK01000038.1"/>
</dbReference>
<evidence type="ECO:0000256" key="5">
    <source>
        <dbReference type="ARBA" id="ARBA00023004"/>
    </source>
</evidence>
<evidence type="ECO:0000313" key="14">
    <source>
        <dbReference type="EMBL" id="MDX2967018.1"/>
    </source>
</evidence>
<keyword evidence="3 11" id="KW-0004">4Fe-4S</keyword>
<feature type="binding site" evidence="11">
    <location>
        <position position="26"/>
    </location>
    <ligand>
        <name>[4Fe-4S] cluster</name>
        <dbReference type="ChEBI" id="CHEBI:49883"/>
    </ligand>
</feature>
<dbReference type="Proteomes" id="UP001272987">
    <property type="component" value="Unassembled WGS sequence"/>
</dbReference>
<dbReference type="PANTHER" id="PTHR38839">
    <property type="entry name" value="TRANSCRIPTIONAL REGULATOR WHID-RELATED"/>
    <property type="match status" value="1"/>
</dbReference>
<comment type="function">
    <text evidence="11">Acts as a transcriptional regulator. Probably redox-responsive. The apo- but not holo-form probably binds DNA.</text>
</comment>
<feature type="compositionally biased region" description="Basic and acidic residues" evidence="12">
    <location>
        <begin position="156"/>
        <end position="170"/>
    </location>
</feature>
<dbReference type="GO" id="GO:0046872">
    <property type="term" value="F:metal ion binding"/>
    <property type="evidence" value="ECO:0007669"/>
    <property type="project" value="UniProtKB-KW"/>
</dbReference>
<dbReference type="Proteomes" id="UP001282288">
    <property type="component" value="Unassembled WGS sequence"/>
</dbReference>
<comment type="PTM">
    <text evidence="11">Upon Fe-S cluster removal intramolecular disulfide bonds are formed.</text>
</comment>
<dbReference type="PROSITE" id="PS51674">
    <property type="entry name" value="4FE4S_WBL"/>
    <property type="match status" value="1"/>
</dbReference>
<feature type="domain" description="4Fe-4S Wbl-type" evidence="13">
    <location>
        <begin position="25"/>
        <end position="84"/>
    </location>
</feature>
<dbReference type="GO" id="GO:0047134">
    <property type="term" value="F:protein-disulfide reductase [NAD(P)H] activity"/>
    <property type="evidence" value="ECO:0007669"/>
    <property type="project" value="TreeGrafter"/>
</dbReference>
<evidence type="ECO:0000313" key="16">
    <source>
        <dbReference type="Proteomes" id="UP001272987"/>
    </source>
</evidence>
<keyword evidence="8 11" id="KW-0238">DNA-binding</keyword>
<keyword evidence="16" id="KW-1185">Reference proteome</keyword>
<evidence type="ECO:0000256" key="12">
    <source>
        <dbReference type="SAM" id="MobiDB-lite"/>
    </source>
</evidence>
<sequence length="176" mass="19588">MHRTPATPTRRHRLLGDVTWQSEAACRSADLNTFYPDPADLDSVATAKALCARCPVRRVCLDAALETNDPHGIRGGLTEEERAPLHENVALRMDRTRVEEALAGRDIHLTKSERRAVAHAAHLRGISEERLAWILKVTFEHAQKLLRAARLAEQHREAHNGAQKKGDPRSDFGTAA</sequence>
<evidence type="ECO:0000256" key="4">
    <source>
        <dbReference type="ARBA" id="ARBA00022723"/>
    </source>
</evidence>
<keyword evidence="10 11" id="KW-0804">Transcription</keyword>
<dbReference type="HAMAP" id="MF_01479">
    <property type="entry name" value="WhiB"/>
    <property type="match status" value="1"/>
</dbReference>
<dbReference type="InterPro" id="IPR003482">
    <property type="entry name" value="Whib"/>
</dbReference>
<comment type="caution">
    <text evidence="14">The sequence shown here is derived from an EMBL/GenBank/DDBJ whole genome shotgun (WGS) entry which is preliminary data.</text>
</comment>